<name>A0ABW4BA30_9LACO</name>
<evidence type="ECO:0000313" key="2">
    <source>
        <dbReference type="EMBL" id="MFD1393256.1"/>
    </source>
</evidence>
<feature type="transmembrane region" description="Helical" evidence="1">
    <location>
        <begin position="33"/>
        <end position="49"/>
    </location>
</feature>
<comment type="caution">
    <text evidence="2">The sequence shown here is derived from an EMBL/GenBank/DDBJ whole genome shotgun (WGS) entry which is preliminary data.</text>
</comment>
<protein>
    <recommendedName>
        <fullName evidence="4">DUF3278 domain-containing protein</fullName>
    </recommendedName>
</protein>
<dbReference type="RefSeq" id="WP_125586784.1">
    <property type="nucleotide sequence ID" value="NZ_JBHTMO010000020.1"/>
</dbReference>
<proteinExistence type="predicted"/>
<sequence length="181" mass="20664">MKKWAYRFIFGLPVLSGEALTHADAVLGWPRLLVPLVILLGFCVAPFVVPLRMLHVGTDVIVWLGLYVLLLAWFLRERRVGDINERFPDAALPALKKMVQRWSCWFGGGAAVIIWLVLAVAQYREYGLTHFWANGVVDTLFNMAWQIAAIAWFLEHEWRVALQSRLISDRPLYTSEPDSGK</sequence>
<reference evidence="3" key="1">
    <citation type="journal article" date="2019" name="Int. J. Syst. Evol. Microbiol.">
        <title>The Global Catalogue of Microorganisms (GCM) 10K type strain sequencing project: providing services to taxonomists for standard genome sequencing and annotation.</title>
        <authorList>
            <consortium name="The Broad Institute Genomics Platform"/>
            <consortium name="The Broad Institute Genome Sequencing Center for Infectious Disease"/>
            <person name="Wu L."/>
            <person name="Ma J."/>
        </authorList>
    </citation>
    <scope>NUCLEOTIDE SEQUENCE [LARGE SCALE GENOMIC DNA]</scope>
    <source>
        <strain evidence="3">CCM 8911</strain>
    </source>
</reference>
<feature type="transmembrane region" description="Helical" evidence="1">
    <location>
        <begin position="105"/>
        <end position="123"/>
    </location>
</feature>
<organism evidence="2 3">
    <name type="scientific">Lacticaseibacillus jixianensis</name>
    <dbReference type="NCBI Taxonomy" id="2486012"/>
    <lineage>
        <taxon>Bacteria</taxon>
        <taxon>Bacillati</taxon>
        <taxon>Bacillota</taxon>
        <taxon>Bacilli</taxon>
        <taxon>Lactobacillales</taxon>
        <taxon>Lactobacillaceae</taxon>
        <taxon>Lacticaseibacillus</taxon>
    </lineage>
</organism>
<gene>
    <name evidence="2" type="ORF">ACFQ3L_06685</name>
</gene>
<keyword evidence="3" id="KW-1185">Reference proteome</keyword>
<evidence type="ECO:0008006" key="4">
    <source>
        <dbReference type="Google" id="ProtNLM"/>
    </source>
</evidence>
<dbReference type="Proteomes" id="UP001597249">
    <property type="component" value="Unassembled WGS sequence"/>
</dbReference>
<accession>A0ABW4BA30</accession>
<dbReference type="EMBL" id="JBHTMO010000020">
    <property type="protein sequence ID" value="MFD1393256.1"/>
    <property type="molecule type" value="Genomic_DNA"/>
</dbReference>
<keyword evidence="1" id="KW-1133">Transmembrane helix</keyword>
<keyword evidence="1" id="KW-0812">Transmembrane</keyword>
<evidence type="ECO:0000256" key="1">
    <source>
        <dbReference type="SAM" id="Phobius"/>
    </source>
</evidence>
<evidence type="ECO:0000313" key="3">
    <source>
        <dbReference type="Proteomes" id="UP001597249"/>
    </source>
</evidence>
<keyword evidence="1" id="KW-0472">Membrane</keyword>
<feature type="transmembrane region" description="Helical" evidence="1">
    <location>
        <begin position="135"/>
        <end position="154"/>
    </location>
</feature>
<feature type="transmembrane region" description="Helical" evidence="1">
    <location>
        <begin position="56"/>
        <end position="75"/>
    </location>
</feature>